<dbReference type="Proteomes" id="UP000005867">
    <property type="component" value="Chromosome"/>
</dbReference>
<dbReference type="STRING" id="1104324.P186_0355"/>
<evidence type="ECO:0000256" key="9">
    <source>
        <dbReference type="SAM" id="Phobius"/>
    </source>
</evidence>
<evidence type="ECO:0000256" key="4">
    <source>
        <dbReference type="ARBA" id="ARBA00022692"/>
    </source>
</evidence>
<evidence type="ECO:0000256" key="5">
    <source>
        <dbReference type="ARBA" id="ARBA00022970"/>
    </source>
</evidence>
<proteinExistence type="inferred from homology"/>
<evidence type="ECO:0000256" key="3">
    <source>
        <dbReference type="ARBA" id="ARBA00022475"/>
    </source>
</evidence>
<evidence type="ECO:0000256" key="7">
    <source>
        <dbReference type="ARBA" id="ARBA00023136"/>
    </source>
</evidence>
<keyword evidence="4 9" id="KW-0812">Transmembrane</keyword>
<evidence type="ECO:0000313" key="10">
    <source>
        <dbReference type="EMBL" id="AET31810.1"/>
    </source>
</evidence>
<feature type="transmembrane region" description="Helical" evidence="9">
    <location>
        <begin position="12"/>
        <end position="34"/>
    </location>
</feature>
<feature type="transmembrane region" description="Helical" evidence="9">
    <location>
        <begin position="130"/>
        <end position="150"/>
    </location>
</feature>
<feature type="transmembrane region" description="Helical" evidence="9">
    <location>
        <begin position="46"/>
        <end position="65"/>
    </location>
</feature>
<comment type="similarity">
    <text evidence="8">Belongs to the binding-protein-dependent transport system permease family. LivHM subfamily.</text>
</comment>
<dbReference type="GO" id="GO:0022857">
    <property type="term" value="F:transmembrane transporter activity"/>
    <property type="evidence" value="ECO:0007669"/>
    <property type="project" value="InterPro"/>
</dbReference>
<evidence type="ECO:0000256" key="8">
    <source>
        <dbReference type="ARBA" id="ARBA00037998"/>
    </source>
</evidence>
<feature type="transmembrane region" description="Helical" evidence="9">
    <location>
        <begin position="255"/>
        <end position="276"/>
    </location>
</feature>
<evidence type="ECO:0000313" key="11">
    <source>
        <dbReference type="Proteomes" id="UP000005867"/>
    </source>
</evidence>
<dbReference type="PANTHER" id="PTHR11795:SF449">
    <property type="entry name" value="BRANCHED-CHAIN AMINO ACID TRANSPORT PERMEASE PROTEIN LIVH-RELATED"/>
    <property type="match status" value="1"/>
</dbReference>
<feature type="transmembrane region" description="Helical" evidence="9">
    <location>
        <begin position="178"/>
        <end position="198"/>
    </location>
</feature>
<keyword evidence="11" id="KW-1185">Reference proteome</keyword>
<keyword evidence="7 9" id="KW-0472">Membrane</keyword>
<comment type="subcellular location">
    <subcellularLocation>
        <location evidence="1">Cell membrane</location>
        <topology evidence="1">Multi-pass membrane protein</topology>
    </subcellularLocation>
</comment>
<keyword evidence="2" id="KW-0813">Transport</keyword>
<dbReference type="BioCyc" id="PSP1104324:GJSN-345-MONOMER"/>
<dbReference type="GO" id="GO:0005886">
    <property type="term" value="C:plasma membrane"/>
    <property type="evidence" value="ECO:0007669"/>
    <property type="project" value="UniProtKB-SubCell"/>
</dbReference>
<evidence type="ECO:0000256" key="2">
    <source>
        <dbReference type="ARBA" id="ARBA00022448"/>
    </source>
</evidence>
<organism evidence="10 11">
    <name type="scientific">Pyrobaculum ferrireducens</name>
    <dbReference type="NCBI Taxonomy" id="1104324"/>
    <lineage>
        <taxon>Archaea</taxon>
        <taxon>Thermoproteota</taxon>
        <taxon>Thermoprotei</taxon>
        <taxon>Thermoproteales</taxon>
        <taxon>Thermoproteaceae</taxon>
        <taxon>Pyrobaculum</taxon>
    </lineage>
</organism>
<feature type="transmembrane region" description="Helical" evidence="9">
    <location>
        <begin position="98"/>
        <end position="118"/>
    </location>
</feature>
<name>G7VG99_9CREN</name>
<keyword evidence="3" id="KW-1003">Cell membrane</keyword>
<feature type="transmembrane region" description="Helical" evidence="9">
    <location>
        <begin position="316"/>
        <end position="335"/>
    </location>
</feature>
<dbReference type="GO" id="GO:0006865">
    <property type="term" value="P:amino acid transport"/>
    <property type="evidence" value="ECO:0007669"/>
    <property type="project" value="UniProtKB-KW"/>
</dbReference>
<keyword evidence="6 9" id="KW-1133">Transmembrane helix</keyword>
<dbReference type="eggNOG" id="arCOG01269">
    <property type="taxonomic scope" value="Archaea"/>
</dbReference>
<dbReference type="KEGG" id="pyr:P186_0355"/>
<gene>
    <name evidence="10" type="ORF">P186_0355</name>
</gene>
<dbReference type="InterPro" id="IPR052157">
    <property type="entry name" value="BCAA_transport_permease"/>
</dbReference>
<feature type="transmembrane region" description="Helical" evidence="9">
    <location>
        <begin position="283"/>
        <end position="304"/>
    </location>
</feature>
<reference evidence="10 11" key="1">
    <citation type="journal article" date="2012" name="J. Bacteriol.">
        <title>Complete genome sequence of strain 1860, a crenarchaeon of the genus pyrobaculum able to grow with various electron acceptors.</title>
        <authorList>
            <person name="Mardanov A.V."/>
            <person name="Gumerov V.M."/>
            <person name="Slobodkina G.B."/>
            <person name="Beletsky A.V."/>
            <person name="Bonch-Osmolovskaya E.A."/>
            <person name="Ravin N.V."/>
            <person name="Skryabin K.G."/>
        </authorList>
    </citation>
    <scope>NUCLEOTIDE SEQUENCE [LARGE SCALE GENOMIC DNA]</scope>
    <source>
        <strain evidence="10 11">1860</strain>
    </source>
</reference>
<evidence type="ECO:0000256" key="6">
    <source>
        <dbReference type="ARBA" id="ARBA00022989"/>
    </source>
</evidence>
<dbReference type="PANTHER" id="PTHR11795">
    <property type="entry name" value="BRANCHED-CHAIN AMINO ACID TRANSPORT SYSTEM PERMEASE PROTEIN LIVH"/>
    <property type="match status" value="1"/>
</dbReference>
<dbReference type="EMBL" id="CP003098">
    <property type="protein sequence ID" value="AET31810.1"/>
    <property type="molecule type" value="Genomic_DNA"/>
</dbReference>
<dbReference type="HOGENOM" id="CLU_039929_1_0_2"/>
<dbReference type="Pfam" id="PF02653">
    <property type="entry name" value="BPD_transp_2"/>
    <property type="match status" value="1"/>
</dbReference>
<dbReference type="AlphaFoldDB" id="G7VG99"/>
<feature type="transmembrane region" description="Helical" evidence="9">
    <location>
        <begin position="72"/>
        <end position="92"/>
    </location>
</feature>
<keyword evidence="5" id="KW-0029">Amino-acid transport</keyword>
<protein>
    <submittedName>
        <fullName evidence="10">Branched-chain amino acid transport permease protein</fullName>
    </submittedName>
</protein>
<feature type="transmembrane region" description="Helical" evidence="9">
    <location>
        <begin position="227"/>
        <end position="249"/>
    </location>
</feature>
<sequence>MFCCIFKLFKSWFSLGFMKIIYLVGGVFAAWVAVSWRFWPREVADAVVYASILVLASIGLTLAYLTTKVPNFAHGVFINIGVVSALSVAQIYKTAPYVALPLAVALSTAAALGLYFFLLPLYRRQSSPEVMMMATMAYNIVFIGVLNAYADWAGRAYGIFTRGITLMPYDVSIGGQPGVYLLAPLAAVATSAALHLFLKTKVGAALRAAVENEELARSLGINVERMYAIAWAIAGAVAGIAGVFLPLYIEATPDVGWLLLASFFAASIVGGLSNIYGALAGGVLMGFVEVLGTVQFASLLYLLFGIPQYQVTAYRPLVPLLAIAVTLLISPRGLLGR</sequence>
<evidence type="ECO:0000256" key="1">
    <source>
        <dbReference type="ARBA" id="ARBA00004651"/>
    </source>
</evidence>
<accession>G7VG99</accession>
<dbReference type="CDD" id="cd06582">
    <property type="entry name" value="TM_PBP1_LivH_like"/>
    <property type="match status" value="1"/>
</dbReference>
<dbReference type="InterPro" id="IPR001851">
    <property type="entry name" value="ABC_transp_permease"/>
</dbReference>